<feature type="transmembrane region" description="Helical" evidence="1">
    <location>
        <begin position="288"/>
        <end position="308"/>
    </location>
</feature>
<feature type="transmembrane region" description="Helical" evidence="1">
    <location>
        <begin position="373"/>
        <end position="392"/>
    </location>
</feature>
<feature type="transmembrane region" description="Helical" evidence="1">
    <location>
        <begin position="398"/>
        <end position="419"/>
    </location>
</feature>
<sequence length="867" mass="99642">MKSIFSLKGALSILFLLASSFATHFYFLQSDSYFTVNADALHQMAVFQKFLAENFRNGNFMWSWNYGIGGDLFGEFGYYYSTSLFFWISVLFNFDTIFDTVQLKLGFSILKSFCSMFIMFILLKYLKRSYVASVVGALMYGGSIFFLKHSLLWDFMVDSMVWLPLMILGFERWLKEKKWGLFIAGLFFMLSTNFYFAFKSSVFLMIYAIFAFLGTKQDFTVKSILRFFIGWGKFYLLAFGLAAAAFIPSIYALFHTDRGGKVNDIPLTFAPEYYAGILEKTFNLDGTYSILGLPVALLFLYIAGYTFLNRREKSFLYMSLFMYFLYFVPFAHSFFNGLSEMQIRWVYLLVFSVSITSAFLIDRVAENKEKIMTSKAVIPFLVLIFGLFAPIYKDGAAFTAYEWLAFCLTVLCFIVLLLAGKLGKKAFYLLITAILAVNTFGTQAYFSKKSLGSFYGQDRIDSSVLSRPGLENKAELDMIRSIQTSDSGFYRIINDGNNYHNAPMYQDYHGAGTYSSLLNGKLQYFLKQHHNVLFDRDSINKFNHFNNRFYLESYMGIKYHIVPRNADAPIAGAKMINQNETLKVYENLYALPIAFMQTEYASKEDVEDLSFIDRDELLLQAVYTDKPVKVLDWEKYNVSDLNSERIDRPEQLIAENVEQNGDVWKVHENGTVTIPIEKRQDGQVLIEADLKSAQGNRFDMEVEGIRTQKVPVKDKYAYPAKGFVFNLSPSFNKDSVTIKLSPGEYQVSSIKIYHQKMDTERVKQLQKQSLTNIQYDKNKVSGEIKVTEDGMLTASIPYSRGWKTFVNGEEAETYTVNQVFAGTPLKKGTYKIEFVYTTPLLKESLMVSITALFITIFALFRSKRRKD</sequence>
<dbReference type="PANTHER" id="PTHR38454">
    <property type="entry name" value="INTEGRAL MEMBRANE PROTEIN-RELATED"/>
    <property type="match status" value="1"/>
</dbReference>
<feature type="transmembrane region" description="Helical" evidence="1">
    <location>
        <begin position="105"/>
        <end position="123"/>
    </location>
</feature>
<organism evidence="2 3">
    <name type="scientific">Metabacillus mangrovi</name>
    <dbReference type="NCBI Taxonomy" id="1491830"/>
    <lineage>
        <taxon>Bacteria</taxon>
        <taxon>Bacillati</taxon>
        <taxon>Bacillota</taxon>
        <taxon>Bacilli</taxon>
        <taxon>Bacillales</taxon>
        <taxon>Bacillaceae</taxon>
        <taxon>Metabacillus</taxon>
    </lineage>
</organism>
<keyword evidence="1" id="KW-0812">Transmembrane</keyword>
<feature type="transmembrane region" description="Helical" evidence="1">
    <location>
        <begin position="129"/>
        <end position="148"/>
    </location>
</feature>
<keyword evidence="1" id="KW-0472">Membrane</keyword>
<feature type="transmembrane region" description="Helical" evidence="1">
    <location>
        <begin position="78"/>
        <end position="98"/>
    </location>
</feature>
<evidence type="ECO:0000313" key="3">
    <source>
        <dbReference type="Proteomes" id="UP000434639"/>
    </source>
</evidence>
<dbReference type="PANTHER" id="PTHR38454:SF1">
    <property type="entry name" value="INTEGRAL MEMBRANE PROTEIN"/>
    <property type="match status" value="1"/>
</dbReference>
<evidence type="ECO:0000256" key="1">
    <source>
        <dbReference type="SAM" id="Phobius"/>
    </source>
</evidence>
<dbReference type="RefSeq" id="WP_155113395.1">
    <property type="nucleotide sequence ID" value="NZ_WMIB01000019.1"/>
</dbReference>
<feature type="transmembrane region" description="Helical" evidence="1">
    <location>
        <begin position="341"/>
        <end position="361"/>
    </location>
</feature>
<feature type="transmembrane region" description="Helical" evidence="1">
    <location>
        <begin position="234"/>
        <end position="254"/>
    </location>
</feature>
<gene>
    <name evidence="2" type="ORF">GKZ89_15910</name>
</gene>
<dbReference type="OrthoDB" id="9815466at2"/>
<dbReference type="EMBL" id="WMIB01000019">
    <property type="protein sequence ID" value="MTH54888.1"/>
    <property type="molecule type" value="Genomic_DNA"/>
</dbReference>
<reference evidence="2 3" key="1">
    <citation type="journal article" date="2017" name="Int. J. Syst. Evol. Microbiol.">
        <title>Bacillus mangrovi sp. nov., isolated from a sediment sample from a mangrove forest.</title>
        <authorList>
            <person name="Gupta V."/>
            <person name="Singh P.K."/>
            <person name="Korpole S."/>
            <person name="Tanuku N.R.S."/>
            <person name="Pinnaka A.K."/>
        </authorList>
    </citation>
    <scope>NUCLEOTIDE SEQUENCE [LARGE SCALE GENOMIC DNA]</scope>
    <source>
        <strain evidence="2 3">KCTC 33872</strain>
    </source>
</reference>
<dbReference type="Pfam" id="PF09586">
    <property type="entry name" value="YfhO"/>
    <property type="match status" value="1"/>
</dbReference>
<dbReference type="Proteomes" id="UP000434639">
    <property type="component" value="Unassembled WGS sequence"/>
</dbReference>
<dbReference type="AlphaFoldDB" id="A0A7X2S758"/>
<dbReference type="InterPro" id="IPR018580">
    <property type="entry name" value="Uncharacterised_YfhO"/>
</dbReference>
<evidence type="ECO:0000313" key="2">
    <source>
        <dbReference type="EMBL" id="MTH54888.1"/>
    </source>
</evidence>
<feature type="transmembrane region" description="Helical" evidence="1">
    <location>
        <begin position="426"/>
        <end position="446"/>
    </location>
</feature>
<feature type="transmembrane region" description="Helical" evidence="1">
    <location>
        <begin position="844"/>
        <end position="860"/>
    </location>
</feature>
<accession>A0A7X2S758</accession>
<proteinExistence type="predicted"/>
<comment type="caution">
    <text evidence="2">The sequence shown here is derived from an EMBL/GenBank/DDBJ whole genome shotgun (WGS) entry which is preliminary data.</text>
</comment>
<feature type="transmembrane region" description="Helical" evidence="1">
    <location>
        <begin position="315"/>
        <end position="335"/>
    </location>
</feature>
<feature type="transmembrane region" description="Helical" evidence="1">
    <location>
        <begin position="194"/>
        <end position="213"/>
    </location>
</feature>
<name>A0A7X2S758_9BACI</name>
<keyword evidence="1" id="KW-1133">Transmembrane helix</keyword>
<feature type="transmembrane region" description="Helical" evidence="1">
    <location>
        <begin position="155"/>
        <end position="174"/>
    </location>
</feature>
<keyword evidence="3" id="KW-1185">Reference proteome</keyword>
<protein>
    <submittedName>
        <fullName evidence="2">YfhO family protein</fullName>
    </submittedName>
</protein>